<dbReference type="EMBL" id="JADCNM010000008">
    <property type="protein sequence ID" value="KAG0471397.1"/>
    <property type="molecule type" value="Genomic_DNA"/>
</dbReference>
<protein>
    <submittedName>
        <fullName evidence="1">Uncharacterized protein</fullName>
    </submittedName>
</protein>
<organism evidence="1 2">
    <name type="scientific">Vanilla planifolia</name>
    <name type="common">Vanilla</name>
    <dbReference type="NCBI Taxonomy" id="51239"/>
    <lineage>
        <taxon>Eukaryota</taxon>
        <taxon>Viridiplantae</taxon>
        <taxon>Streptophyta</taxon>
        <taxon>Embryophyta</taxon>
        <taxon>Tracheophyta</taxon>
        <taxon>Spermatophyta</taxon>
        <taxon>Magnoliopsida</taxon>
        <taxon>Liliopsida</taxon>
        <taxon>Asparagales</taxon>
        <taxon>Orchidaceae</taxon>
        <taxon>Vanilloideae</taxon>
        <taxon>Vanilleae</taxon>
        <taxon>Vanilla</taxon>
    </lineage>
</organism>
<comment type="caution">
    <text evidence="1">The sequence shown here is derived from an EMBL/GenBank/DDBJ whole genome shotgun (WGS) entry which is preliminary data.</text>
</comment>
<dbReference type="AlphaFoldDB" id="A0A835URK8"/>
<dbReference type="Proteomes" id="UP000639772">
    <property type="component" value="Unassembled WGS sequence"/>
</dbReference>
<accession>A0A835URK8</accession>
<reference evidence="1 2" key="1">
    <citation type="journal article" date="2020" name="Nat. Food">
        <title>A phased Vanilla planifolia genome enables genetic improvement of flavour and production.</title>
        <authorList>
            <person name="Hasing T."/>
            <person name="Tang H."/>
            <person name="Brym M."/>
            <person name="Khazi F."/>
            <person name="Huang T."/>
            <person name="Chambers A.H."/>
        </authorList>
    </citation>
    <scope>NUCLEOTIDE SEQUENCE [LARGE SCALE GENOMIC DNA]</scope>
    <source>
        <tissue evidence="1">Leaf</tissue>
    </source>
</reference>
<gene>
    <name evidence="1" type="ORF">HPP92_015943</name>
</gene>
<proteinExistence type="predicted"/>
<sequence>MMVSIASSPLLHLSSSDATAGFRFLEELTEPEIRLGRFDGETDPPAPSAVVSLIKREACSLAHCAVRAPPWSRILLTSRRLIGPQI</sequence>
<evidence type="ECO:0000313" key="2">
    <source>
        <dbReference type="Proteomes" id="UP000639772"/>
    </source>
</evidence>
<name>A0A835URK8_VANPL</name>
<evidence type="ECO:0000313" key="1">
    <source>
        <dbReference type="EMBL" id="KAG0471397.1"/>
    </source>
</evidence>